<name>A0A317SVU8_9PEZI</name>
<dbReference type="Proteomes" id="UP000246991">
    <property type="component" value="Unassembled WGS sequence"/>
</dbReference>
<feature type="region of interest" description="Disordered" evidence="2">
    <location>
        <begin position="905"/>
        <end position="924"/>
    </location>
</feature>
<protein>
    <submittedName>
        <fullName evidence="3">Uncharacterized protein</fullName>
    </submittedName>
</protein>
<feature type="compositionally biased region" description="Basic and acidic residues" evidence="2">
    <location>
        <begin position="61"/>
        <end position="71"/>
    </location>
</feature>
<feature type="compositionally biased region" description="Acidic residues" evidence="2">
    <location>
        <begin position="51"/>
        <end position="60"/>
    </location>
</feature>
<feature type="compositionally biased region" description="Basic and acidic residues" evidence="2">
    <location>
        <begin position="380"/>
        <end position="400"/>
    </location>
</feature>
<feature type="compositionally biased region" description="Polar residues" evidence="2">
    <location>
        <begin position="246"/>
        <end position="255"/>
    </location>
</feature>
<organism evidence="3 4">
    <name type="scientific">Tuber magnatum</name>
    <name type="common">white Piedmont truffle</name>
    <dbReference type="NCBI Taxonomy" id="42249"/>
    <lineage>
        <taxon>Eukaryota</taxon>
        <taxon>Fungi</taxon>
        <taxon>Dikarya</taxon>
        <taxon>Ascomycota</taxon>
        <taxon>Pezizomycotina</taxon>
        <taxon>Pezizomycetes</taxon>
        <taxon>Pezizales</taxon>
        <taxon>Tuberaceae</taxon>
        <taxon>Tuber</taxon>
    </lineage>
</organism>
<evidence type="ECO:0000256" key="1">
    <source>
        <dbReference type="SAM" id="Coils"/>
    </source>
</evidence>
<feature type="compositionally biased region" description="Polar residues" evidence="2">
    <location>
        <begin position="638"/>
        <end position="652"/>
    </location>
</feature>
<evidence type="ECO:0000313" key="3">
    <source>
        <dbReference type="EMBL" id="PWW78573.1"/>
    </source>
</evidence>
<accession>A0A317SVU8</accession>
<dbReference type="OrthoDB" id="5416307at2759"/>
<feature type="compositionally biased region" description="Low complexity" evidence="2">
    <location>
        <begin position="496"/>
        <end position="508"/>
    </location>
</feature>
<comment type="caution">
    <text evidence="3">The sequence shown here is derived from an EMBL/GenBank/DDBJ whole genome shotgun (WGS) entry which is preliminary data.</text>
</comment>
<feature type="compositionally biased region" description="Basic and acidic residues" evidence="2">
    <location>
        <begin position="412"/>
        <end position="421"/>
    </location>
</feature>
<feature type="region of interest" description="Disordered" evidence="2">
    <location>
        <begin position="664"/>
        <end position="879"/>
    </location>
</feature>
<feature type="compositionally biased region" description="Polar residues" evidence="2">
    <location>
        <begin position="179"/>
        <end position="208"/>
    </location>
</feature>
<feature type="compositionally biased region" description="Basic and acidic residues" evidence="2">
    <location>
        <begin position="860"/>
        <end position="872"/>
    </location>
</feature>
<dbReference type="EMBL" id="PYWC01000014">
    <property type="protein sequence ID" value="PWW78573.1"/>
    <property type="molecule type" value="Genomic_DNA"/>
</dbReference>
<evidence type="ECO:0000313" key="4">
    <source>
        <dbReference type="Proteomes" id="UP000246991"/>
    </source>
</evidence>
<feature type="compositionally biased region" description="Polar residues" evidence="2">
    <location>
        <begin position="72"/>
        <end position="87"/>
    </location>
</feature>
<feature type="compositionally biased region" description="Polar residues" evidence="2">
    <location>
        <begin position="446"/>
        <end position="462"/>
    </location>
</feature>
<gene>
    <name evidence="3" type="ORF">C7212DRAFT_362285</name>
</gene>
<feature type="compositionally biased region" description="Basic and acidic residues" evidence="2">
    <location>
        <begin position="804"/>
        <end position="813"/>
    </location>
</feature>
<proteinExistence type="predicted"/>
<dbReference type="SUPFAM" id="SSF57997">
    <property type="entry name" value="Tropomyosin"/>
    <property type="match status" value="1"/>
</dbReference>
<feature type="compositionally biased region" description="Low complexity" evidence="2">
    <location>
        <begin position="336"/>
        <end position="345"/>
    </location>
</feature>
<dbReference type="STRING" id="42249.A0A317SVU8"/>
<keyword evidence="4" id="KW-1185">Reference proteome</keyword>
<reference evidence="3 4" key="1">
    <citation type="submission" date="2018-03" db="EMBL/GenBank/DDBJ databases">
        <title>Genomes of Pezizomycetes fungi and the evolution of truffles.</title>
        <authorList>
            <person name="Murat C."/>
            <person name="Payen T."/>
            <person name="Noel B."/>
            <person name="Kuo A."/>
            <person name="Martin F.M."/>
        </authorList>
    </citation>
    <scope>NUCLEOTIDE SEQUENCE [LARGE SCALE GENOMIC DNA]</scope>
    <source>
        <strain evidence="3">091103-1</strain>
    </source>
</reference>
<feature type="compositionally biased region" description="Low complexity" evidence="2">
    <location>
        <begin position="559"/>
        <end position="571"/>
    </location>
</feature>
<evidence type="ECO:0000256" key="2">
    <source>
        <dbReference type="SAM" id="MobiDB-lite"/>
    </source>
</evidence>
<feature type="coiled-coil region" evidence="1">
    <location>
        <begin position="942"/>
        <end position="1138"/>
    </location>
</feature>
<feature type="region of interest" description="Disordered" evidence="2">
    <location>
        <begin position="1"/>
        <end position="255"/>
    </location>
</feature>
<sequence>MDEAYASPDSDGHASLPSPTDTTFDLNDLPLRRRRKGEHQPIIISSSFLQTEEDSDDDDYIPTHKTDKNDPDSIQSSPPVIENSSNVLAPVNANDPNSQRRQTRNVSGSLLAQEGPNENIDPKENGVGGKMAAGARSELARESSDDDGPPEPIVVKKYRSKASVHREGSTRHGAHFLQGTHSPEMGSNISDEGDSTVTSKVQNASPDSRSLIPMPTTGSSGRTSLRRARGSPDKIAASSPAPPSSEQVTPNPSQHLDYQQWLNSDEYCDDSIGGSDHEQEECSARVARVRGSQTDIFAGESGFIGGDEASFTSGKDIEFTSDEIEILGEEFSRNSPFARRALRGPPRLPEEVVHENAEHDFSLASSIPEEPPSSPASSKFSDRLHEIPAMESNERTRLDNPRPGTSIGGSEEAEHFAKSRSTEGSTGSDTGLAGPEPTSPGDDGLNSRSGKSALTRPTQSKDAAQFPDDHISWSVPDYTSQPNPPTAIPLVVKGGSSSSTTQSTSNQSALGLLVRKENSSELGGVSTANTKASEQVDPSKYSSPSSGKAVVQDSDPEAPSIRLSRSSSPSLGPAEFYQTGGDDPFPETTARNISSFQADFSHSKIYSAALIATSTPRNKYEPDYVTKLKQGGNVRRVSMNTPPSASPKSISATEVLAHSPRFSSLGSGFDFPTEPLRLSNWDSPNASLEFSPILPIDRSSRSNGDEAPPNTANLTPSPHVVCGVVVKDGKGRARSRSVPVDSTKGNVQEKRLFDPGRLGGNVPEETNGKPPLPPSPSAARSTFSNINRGSRSQGQNGGGDDETRDSFDDDGNRGRLWSGFSEDLSFRPEADAPETVGTNPETRSLNFGDDLYQLDIPHSVGEDTKDTSHEDDSSQPSRALFSRMSQAEALNDELLKLLQNSNIISEQPEGRSENVSMPAMGRDGTLEQTLPSEALQAKITQLEGVVKLLSKLEQEHRLARQEQETLVFHWKKQHIEVHRTVQDLEGYVERLEKEVRKNVEEREAQAKSHSAMVDKMNTEHKEVLKHRQQASMSLEERIKYYEERYKHHQKEAEEKDRTVAHLRQALEMSAHNLQQAEGVGGDQQLRSVIIQLEDRLKNAEESHRAESEAREAKYTNLLEEQSALVKHLQAELDEMVNLMPVDHGSSRMIEEEEADEWLEEKSREISQYYDDGLDQIITELHGGGEGEDFDEAAEEAEMSLRRVAEEAGLDEPLDKATLAAFGIRQLRTEYVLLKRLLIESEGRVKELMQANDEMGRRGEQMKGRVGVLEGEKEAIKRTVAEAEEKVKKHSEELEALKAKLIDMEKRTRQLTLEKGELSKKNRDLEDRAKALEGDKSTLQRLVNDTKRLNEILKTQHLEEEKRAQSFEEEILGLRRQLAEENEHVGVIETEALSLRQQMAELEETSTLLERSKEDLETRVKRIPALEKEIRFLESKLADLEAASGENANEDLEALSRQLQSLEEKLRLANDQHQISTSTIAHLQQTLSTTELATRKLTKEKDTLKNDLDKAAQESKASRIRFAQLLHDTAEKEAKWNASRQAQDAQSHRQTAAFEDLLSEIYDEEILAQVGGDKVAMLREVLERRGRAVGEGEEKIRRYKVAAKKWAKECERNKGRIEELVAEVKELGLKLKAEKKSCDEKMGQLILALRRE</sequence>
<keyword evidence="1" id="KW-0175">Coiled coil</keyword>
<feature type="coiled-coil region" evidence="1">
    <location>
        <begin position="1265"/>
        <end position="1513"/>
    </location>
</feature>
<feature type="compositionally biased region" description="Basic and acidic residues" evidence="2">
    <location>
        <begin position="348"/>
        <end position="361"/>
    </location>
</feature>
<feature type="region of interest" description="Disordered" evidence="2">
    <location>
        <begin position="334"/>
        <end position="589"/>
    </location>
</feature>
<feature type="compositionally biased region" description="Polar residues" evidence="2">
    <location>
        <begin position="94"/>
        <end position="110"/>
    </location>
</feature>
<feature type="compositionally biased region" description="Polar residues" evidence="2">
    <location>
        <begin position="836"/>
        <end position="845"/>
    </location>
</feature>
<dbReference type="Gene3D" id="1.20.5.170">
    <property type="match status" value="2"/>
</dbReference>
<feature type="coiled-coil region" evidence="1">
    <location>
        <begin position="1606"/>
        <end position="1636"/>
    </location>
</feature>
<feature type="region of interest" description="Disordered" evidence="2">
    <location>
        <begin position="631"/>
        <end position="652"/>
    </location>
</feature>